<dbReference type="AlphaFoldDB" id="A0A9D2SUG2"/>
<dbReference type="GO" id="GO:0160147">
    <property type="term" value="F:tRNA pseudouridine(38-40) synthase activity"/>
    <property type="evidence" value="ECO:0007669"/>
    <property type="project" value="UniProtKB-EC"/>
</dbReference>
<keyword evidence="3 4" id="KW-0413">Isomerase</keyword>
<dbReference type="InterPro" id="IPR020097">
    <property type="entry name" value="PsdUridine_synth_TruA_a/b_dom"/>
</dbReference>
<comment type="caution">
    <text evidence="4">Lacks conserved residue(s) required for the propagation of feature annotation.</text>
</comment>
<dbReference type="InterPro" id="IPR020094">
    <property type="entry name" value="TruA/RsuA/RluB/E/F_N"/>
</dbReference>
<dbReference type="SUPFAM" id="SSF55120">
    <property type="entry name" value="Pseudouridine synthase"/>
    <property type="match status" value="1"/>
</dbReference>
<evidence type="ECO:0000256" key="6">
    <source>
        <dbReference type="PIRSR" id="PIRSR001430-2"/>
    </source>
</evidence>
<evidence type="ECO:0000256" key="1">
    <source>
        <dbReference type="ARBA" id="ARBA00009375"/>
    </source>
</evidence>
<sequence>MRRIKLTVAYDGTDYCGWQIQPNGITVEEVLNRALSRLTGEEIRVIGASRTDAGVHARGNVAVFDTASTVPPERFAYAVNPLLPEDIVVVGAEEVPQDWHPRYQNSVKTYEYHILNREMPDPLRRRESWHVSFPLDLDSMREAAAYLRGEHDFRSFCSIHTGVKTTVRTIYTLDIDRSGNLITIRISGNGFLYNMVRIIAGTLVEVGRGFRTPENVRDILNAEEREKAGATAPPQGLVLVSIAYPERGDAEQGVNYNG</sequence>
<dbReference type="Pfam" id="PF01416">
    <property type="entry name" value="PseudoU_synth_1"/>
    <property type="match status" value="2"/>
</dbReference>
<dbReference type="InterPro" id="IPR020095">
    <property type="entry name" value="PsdUridine_synth_TruA_C"/>
</dbReference>
<dbReference type="Proteomes" id="UP000823890">
    <property type="component" value="Unassembled WGS sequence"/>
</dbReference>
<protein>
    <recommendedName>
        <fullName evidence="4">tRNA pseudouridine synthase A</fullName>
        <ecNumber evidence="4">5.4.99.12</ecNumber>
    </recommendedName>
    <alternativeName>
        <fullName evidence="4">tRNA pseudouridine(38-40) synthase</fullName>
    </alternativeName>
    <alternativeName>
        <fullName evidence="4">tRNA pseudouridylate synthase I</fullName>
    </alternativeName>
    <alternativeName>
        <fullName evidence="4">tRNA-uridine isomerase I</fullName>
    </alternativeName>
</protein>
<evidence type="ECO:0000256" key="5">
    <source>
        <dbReference type="PIRSR" id="PIRSR001430-1"/>
    </source>
</evidence>
<feature type="domain" description="Pseudouridine synthase I TruA alpha/beta" evidence="8">
    <location>
        <begin position="143"/>
        <end position="245"/>
    </location>
</feature>
<comment type="caution">
    <text evidence="9">The sequence shown here is derived from an EMBL/GenBank/DDBJ whole genome shotgun (WGS) entry which is preliminary data.</text>
</comment>
<evidence type="ECO:0000256" key="2">
    <source>
        <dbReference type="ARBA" id="ARBA00022694"/>
    </source>
</evidence>
<gene>
    <name evidence="4 9" type="primary">truA</name>
    <name evidence="9" type="ORF">H9758_06720</name>
</gene>
<dbReference type="FunFam" id="3.30.70.580:FF:000001">
    <property type="entry name" value="tRNA pseudouridine synthase A"/>
    <property type="match status" value="1"/>
</dbReference>
<proteinExistence type="inferred from homology"/>
<dbReference type="GO" id="GO:0003723">
    <property type="term" value="F:RNA binding"/>
    <property type="evidence" value="ECO:0007669"/>
    <property type="project" value="InterPro"/>
</dbReference>
<comment type="function">
    <text evidence="4">Formation of pseudouridine at positions 38, 39 and 40 in the anticodon stem and loop of transfer RNAs.</text>
</comment>
<comment type="similarity">
    <text evidence="1 4 7">Belongs to the tRNA pseudouridine synthase TruA family.</text>
</comment>
<keyword evidence="2 4" id="KW-0819">tRNA processing</keyword>
<dbReference type="PANTHER" id="PTHR11142">
    <property type="entry name" value="PSEUDOURIDYLATE SYNTHASE"/>
    <property type="match status" value="1"/>
</dbReference>
<dbReference type="CDD" id="cd02570">
    <property type="entry name" value="PseudoU_synth_EcTruA"/>
    <property type="match status" value="1"/>
</dbReference>
<dbReference type="Gene3D" id="3.30.70.580">
    <property type="entry name" value="Pseudouridine synthase I, catalytic domain, N-terminal subdomain"/>
    <property type="match status" value="1"/>
</dbReference>
<dbReference type="InterPro" id="IPR001406">
    <property type="entry name" value="PsdUridine_synth_TruA"/>
</dbReference>
<evidence type="ECO:0000256" key="3">
    <source>
        <dbReference type="ARBA" id="ARBA00023235"/>
    </source>
</evidence>
<dbReference type="PIRSF" id="PIRSF001430">
    <property type="entry name" value="tRNA_psdUrid_synth"/>
    <property type="match status" value="1"/>
</dbReference>
<reference evidence="9" key="2">
    <citation type="submission" date="2021-04" db="EMBL/GenBank/DDBJ databases">
        <authorList>
            <person name="Gilroy R."/>
        </authorList>
    </citation>
    <scope>NUCLEOTIDE SEQUENCE</scope>
    <source>
        <strain evidence="9">ChiW19-954</strain>
    </source>
</reference>
<dbReference type="EC" id="5.4.99.12" evidence="4"/>
<dbReference type="PANTHER" id="PTHR11142:SF0">
    <property type="entry name" value="TRNA PSEUDOURIDINE SYNTHASE-LIKE 1"/>
    <property type="match status" value="1"/>
</dbReference>
<comment type="subunit">
    <text evidence="4">Homodimer.</text>
</comment>
<accession>A0A9D2SUG2</accession>
<dbReference type="NCBIfam" id="TIGR00071">
    <property type="entry name" value="hisT_truA"/>
    <property type="match status" value="1"/>
</dbReference>
<reference evidence="9" key="1">
    <citation type="journal article" date="2021" name="PeerJ">
        <title>Extensive microbial diversity within the chicken gut microbiome revealed by metagenomics and culture.</title>
        <authorList>
            <person name="Gilroy R."/>
            <person name="Ravi A."/>
            <person name="Getino M."/>
            <person name="Pursley I."/>
            <person name="Horton D.L."/>
            <person name="Alikhan N.F."/>
            <person name="Baker D."/>
            <person name="Gharbi K."/>
            <person name="Hall N."/>
            <person name="Watson M."/>
            <person name="Adriaenssens E.M."/>
            <person name="Foster-Nyarko E."/>
            <person name="Jarju S."/>
            <person name="Secka A."/>
            <person name="Antonio M."/>
            <person name="Oren A."/>
            <person name="Chaudhuri R.R."/>
            <person name="La Ragione R."/>
            <person name="Hildebrand F."/>
            <person name="Pallen M.J."/>
        </authorList>
    </citation>
    <scope>NUCLEOTIDE SEQUENCE</scope>
    <source>
        <strain evidence="9">ChiW19-954</strain>
    </source>
</reference>
<evidence type="ECO:0000313" key="10">
    <source>
        <dbReference type="Proteomes" id="UP000823890"/>
    </source>
</evidence>
<evidence type="ECO:0000256" key="4">
    <source>
        <dbReference type="HAMAP-Rule" id="MF_00171"/>
    </source>
</evidence>
<dbReference type="GO" id="GO:0031119">
    <property type="term" value="P:tRNA pseudouridine synthesis"/>
    <property type="evidence" value="ECO:0007669"/>
    <property type="project" value="UniProtKB-UniRule"/>
</dbReference>
<dbReference type="HAMAP" id="MF_00171">
    <property type="entry name" value="TruA"/>
    <property type="match status" value="1"/>
</dbReference>
<feature type="binding site" evidence="4 6">
    <location>
        <position position="110"/>
    </location>
    <ligand>
        <name>substrate</name>
    </ligand>
</feature>
<evidence type="ECO:0000313" key="9">
    <source>
        <dbReference type="EMBL" id="HJC34275.1"/>
    </source>
</evidence>
<name>A0A9D2SUG2_9FIRM</name>
<organism evidence="9 10">
    <name type="scientific">Candidatus Mediterraneibacter faecipullorum</name>
    <dbReference type="NCBI Taxonomy" id="2838670"/>
    <lineage>
        <taxon>Bacteria</taxon>
        <taxon>Bacillati</taxon>
        <taxon>Bacillota</taxon>
        <taxon>Clostridia</taxon>
        <taxon>Lachnospirales</taxon>
        <taxon>Lachnospiraceae</taxon>
        <taxon>Mediterraneibacter</taxon>
    </lineage>
</organism>
<dbReference type="Gene3D" id="3.30.70.660">
    <property type="entry name" value="Pseudouridine synthase I, catalytic domain, C-terminal subdomain"/>
    <property type="match status" value="1"/>
</dbReference>
<dbReference type="InterPro" id="IPR020103">
    <property type="entry name" value="PsdUridine_synth_cat_dom_sf"/>
</dbReference>
<evidence type="ECO:0000256" key="7">
    <source>
        <dbReference type="RuleBase" id="RU003792"/>
    </source>
</evidence>
<feature type="domain" description="Pseudouridine synthase I TruA alpha/beta" evidence="8">
    <location>
        <begin position="8"/>
        <end position="104"/>
    </location>
</feature>
<comment type="catalytic activity">
    <reaction evidence="4 7">
        <text>uridine(38/39/40) in tRNA = pseudouridine(38/39/40) in tRNA</text>
        <dbReference type="Rhea" id="RHEA:22376"/>
        <dbReference type="Rhea" id="RHEA-COMP:10085"/>
        <dbReference type="Rhea" id="RHEA-COMP:10087"/>
        <dbReference type="ChEBI" id="CHEBI:65314"/>
        <dbReference type="ChEBI" id="CHEBI:65315"/>
        <dbReference type="EC" id="5.4.99.12"/>
    </reaction>
</comment>
<feature type="active site" description="Nucleophile" evidence="4 5">
    <location>
        <position position="52"/>
    </location>
</feature>
<evidence type="ECO:0000259" key="8">
    <source>
        <dbReference type="Pfam" id="PF01416"/>
    </source>
</evidence>
<dbReference type="EMBL" id="DWWO01000084">
    <property type="protein sequence ID" value="HJC34275.1"/>
    <property type="molecule type" value="Genomic_DNA"/>
</dbReference>